<dbReference type="PANTHER" id="PTHR12419">
    <property type="entry name" value="OTU DOMAIN CONTAINING PROTEIN"/>
    <property type="match status" value="1"/>
</dbReference>
<sequence>MTDYKGIENERIRAKLGPQGLEIQEVQADGNCLFRACEHQLRLAPEDEKGDGPVPDHSAIRKRAAETLASNEQDYLPYLLKDDGTLMSSEDFKKYCEKIGSTSAWGGQAEIAAISRHLGRQIIVVSAFADDLTMGRPSTLTPLKISYHKHYYSLGAVRPCHSCIICVVVPQSVVPLFAFGQHYNSVVPSLKKKS</sequence>
<dbReference type="SUPFAM" id="SSF54001">
    <property type="entry name" value="Cysteine proteinases"/>
    <property type="match status" value="1"/>
</dbReference>
<dbReference type="PROSITE" id="PS50802">
    <property type="entry name" value="OTU"/>
    <property type="match status" value="1"/>
</dbReference>
<reference evidence="2" key="1">
    <citation type="submission" date="2021-01" db="EMBL/GenBank/DDBJ databases">
        <authorList>
            <person name="Corre E."/>
            <person name="Pelletier E."/>
            <person name="Niang G."/>
            <person name="Scheremetjew M."/>
            <person name="Finn R."/>
            <person name="Kale V."/>
            <person name="Holt S."/>
            <person name="Cochrane G."/>
            <person name="Meng A."/>
            <person name="Brown T."/>
            <person name="Cohen L."/>
        </authorList>
    </citation>
    <scope>NUCLEOTIDE SEQUENCE</scope>
    <source>
        <strain evidence="2">CCMP622</strain>
    </source>
</reference>
<name>A0A7S2X9E5_9EUKA</name>
<dbReference type="GO" id="GO:0004843">
    <property type="term" value="F:cysteine-type deubiquitinase activity"/>
    <property type="evidence" value="ECO:0007669"/>
    <property type="project" value="TreeGrafter"/>
</dbReference>
<dbReference type="Pfam" id="PF02338">
    <property type="entry name" value="OTU"/>
    <property type="match status" value="1"/>
</dbReference>
<gene>
    <name evidence="2" type="ORF">LSP00402_LOCUS6952</name>
</gene>
<dbReference type="PANTHER" id="PTHR12419:SF10">
    <property type="entry name" value="DEUBIQUITINASE OTUD6B"/>
    <property type="match status" value="1"/>
</dbReference>
<dbReference type="AlphaFoldDB" id="A0A7S2X9E5"/>
<organism evidence="2">
    <name type="scientific">Lotharella oceanica</name>
    <dbReference type="NCBI Taxonomy" id="641309"/>
    <lineage>
        <taxon>Eukaryota</taxon>
        <taxon>Sar</taxon>
        <taxon>Rhizaria</taxon>
        <taxon>Cercozoa</taxon>
        <taxon>Chlorarachniophyceae</taxon>
        <taxon>Lotharella</taxon>
    </lineage>
</organism>
<dbReference type="InterPro" id="IPR038765">
    <property type="entry name" value="Papain-like_cys_pep_sf"/>
</dbReference>
<proteinExistence type="predicted"/>
<dbReference type="Gene3D" id="3.90.70.80">
    <property type="match status" value="1"/>
</dbReference>
<dbReference type="CDD" id="cd22748">
    <property type="entry name" value="OTU_OTUD6-like"/>
    <property type="match status" value="1"/>
</dbReference>
<evidence type="ECO:0000259" key="1">
    <source>
        <dbReference type="PROSITE" id="PS50802"/>
    </source>
</evidence>
<dbReference type="InterPro" id="IPR050704">
    <property type="entry name" value="Peptidase_C85-like"/>
</dbReference>
<dbReference type="GO" id="GO:0016579">
    <property type="term" value="P:protein deubiquitination"/>
    <property type="evidence" value="ECO:0007669"/>
    <property type="project" value="TreeGrafter"/>
</dbReference>
<accession>A0A7S2X9E5</accession>
<evidence type="ECO:0000313" key="2">
    <source>
        <dbReference type="EMBL" id="CAD9757971.1"/>
    </source>
</evidence>
<protein>
    <recommendedName>
        <fullName evidence="1">OTU domain-containing protein</fullName>
    </recommendedName>
</protein>
<dbReference type="InterPro" id="IPR003323">
    <property type="entry name" value="OTU_dom"/>
</dbReference>
<feature type="domain" description="OTU" evidence="1">
    <location>
        <begin position="21"/>
        <end position="189"/>
    </location>
</feature>
<dbReference type="EMBL" id="HBHP01011237">
    <property type="protein sequence ID" value="CAD9757971.1"/>
    <property type="molecule type" value="Transcribed_RNA"/>
</dbReference>